<evidence type="ECO:0000313" key="2">
    <source>
        <dbReference type="EMBL" id="GGI09939.1"/>
    </source>
</evidence>
<dbReference type="AlphaFoldDB" id="A0A8J3ABR4"/>
<dbReference type="InterPro" id="IPR024775">
    <property type="entry name" value="DinB-like"/>
</dbReference>
<proteinExistence type="predicted"/>
<feature type="domain" description="DinB-like" evidence="1">
    <location>
        <begin position="34"/>
        <end position="164"/>
    </location>
</feature>
<evidence type="ECO:0000259" key="1">
    <source>
        <dbReference type="Pfam" id="PF12867"/>
    </source>
</evidence>
<dbReference type="Pfam" id="PF12867">
    <property type="entry name" value="DinB_2"/>
    <property type="match status" value="1"/>
</dbReference>
<keyword evidence="3" id="KW-1185">Reference proteome</keyword>
<evidence type="ECO:0000313" key="3">
    <source>
        <dbReference type="Proteomes" id="UP000626244"/>
    </source>
</evidence>
<reference evidence="3" key="1">
    <citation type="journal article" date="2019" name="Int. J. Syst. Evol. Microbiol.">
        <title>The Global Catalogue of Microorganisms (GCM) 10K type strain sequencing project: providing services to taxonomists for standard genome sequencing and annotation.</title>
        <authorList>
            <consortium name="The Broad Institute Genomics Platform"/>
            <consortium name="The Broad Institute Genome Sequencing Center for Infectious Disease"/>
            <person name="Wu L."/>
            <person name="Ma J."/>
        </authorList>
    </citation>
    <scope>NUCLEOTIDE SEQUENCE [LARGE SCALE GENOMIC DNA]</scope>
    <source>
        <strain evidence="3">CGMCC 1.14993</strain>
    </source>
</reference>
<dbReference type="EMBL" id="BMHB01000001">
    <property type="protein sequence ID" value="GGI09939.1"/>
    <property type="molecule type" value="Genomic_DNA"/>
</dbReference>
<accession>A0A8J3ABR4</accession>
<sequence>MLKRPEATEYHANFKGYINLVPEGNLIDILLNQIDETKKFCQTLTSEQGNYKYAEDKWTIKEVLGHMADTERVMSYRLLAIARGETANLPSFDQDLYASNTQFNELELHQILFELSNVRQSTLSLLSTLSNESLQKIGSVNHAPTTARAMAYVIAGHELHHLNILKERYI</sequence>
<comment type="caution">
    <text evidence="2">The sequence shown here is derived from an EMBL/GenBank/DDBJ whole genome shotgun (WGS) entry which is preliminary data.</text>
</comment>
<dbReference type="Gene3D" id="1.20.120.450">
    <property type="entry name" value="dinb family like domain"/>
    <property type="match status" value="1"/>
</dbReference>
<name>A0A8J3ABR4_9BACI</name>
<protein>
    <recommendedName>
        <fullName evidence="1">DinB-like domain-containing protein</fullName>
    </recommendedName>
</protein>
<gene>
    <name evidence="2" type="ORF">GCM10007380_00290</name>
</gene>
<organism evidence="2 3">
    <name type="scientific">Gottfriedia solisilvae</name>
    <dbReference type="NCBI Taxonomy" id="1516104"/>
    <lineage>
        <taxon>Bacteria</taxon>
        <taxon>Bacillati</taxon>
        <taxon>Bacillota</taxon>
        <taxon>Bacilli</taxon>
        <taxon>Bacillales</taxon>
        <taxon>Bacillaceae</taxon>
        <taxon>Gottfriedia</taxon>
    </lineage>
</organism>
<dbReference type="SUPFAM" id="SSF109854">
    <property type="entry name" value="DinB/YfiT-like putative metalloenzymes"/>
    <property type="match status" value="1"/>
</dbReference>
<dbReference type="Proteomes" id="UP000626244">
    <property type="component" value="Unassembled WGS sequence"/>
</dbReference>
<dbReference type="InterPro" id="IPR034660">
    <property type="entry name" value="DinB/YfiT-like"/>
</dbReference>
<dbReference type="OrthoDB" id="9793216at2"/>
<dbReference type="RefSeq" id="WP_088002499.1">
    <property type="nucleotide sequence ID" value="NZ_BMHB01000001.1"/>
</dbReference>